<evidence type="ECO:0000259" key="17">
    <source>
        <dbReference type="PROSITE" id="PS50011"/>
    </source>
</evidence>
<feature type="compositionally biased region" description="Polar residues" evidence="16">
    <location>
        <begin position="34"/>
        <end position="51"/>
    </location>
</feature>
<accession>A0A6J5WK25</accession>
<dbReference type="GO" id="GO:0016020">
    <property type="term" value="C:membrane"/>
    <property type="evidence" value="ECO:0007669"/>
    <property type="project" value="UniProtKB-SubCell"/>
</dbReference>
<keyword evidence="11 15" id="KW-0067">ATP-binding</keyword>
<evidence type="ECO:0000256" key="8">
    <source>
        <dbReference type="ARBA" id="ARBA00022737"/>
    </source>
</evidence>
<name>A0A6J5WK25_PRUAR</name>
<proteinExistence type="inferred from homology"/>
<keyword evidence="4" id="KW-0723">Serine/threonine-protein kinase</keyword>
<evidence type="ECO:0000313" key="18">
    <source>
        <dbReference type="EMBL" id="CAB4300711.1"/>
    </source>
</evidence>
<dbReference type="SUPFAM" id="SSF47473">
    <property type="entry name" value="EF-hand"/>
    <property type="match status" value="1"/>
</dbReference>
<evidence type="ECO:0000256" key="2">
    <source>
        <dbReference type="ARBA" id="ARBA00005354"/>
    </source>
</evidence>
<dbReference type="Proteomes" id="UP000507245">
    <property type="component" value="Unassembled WGS sequence"/>
</dbReference>
<keyword evidence="6" id="KW-0808">Transferase</keyword>
<comment type="similarity">
    <text evidence="2">Belongs to the protein kinase superfamily. CAMK Ser/Thr protein kinase family. CaMK subfamily.</text>
</comment>
<comment type="catalytic activity">
    <reaction evidence="13">
        <text>L-threonyl-[protein] + ATP = O-phospho-L-threonyl-[protein] + ADP + H(+)</text>
        <dbReference type="Rhea" id="RHEA:46608"/>
        <dbReference type="Rhea" id="RHEA-COMP:11060"/>
        <dbReference type="Rhea" id="RHEA-COMP:11605"/>
        <dbReference type="ChEBI" id="CHEBI:15378"/>
        <dbReference type="ChEBI" id="CHEBI:30013"/>
        <dbReference type="ChEBI" id="CHEBI:30616"/>
        <dbReference type="ChEBI" id="CHEBI:61977"/>
        <dbReference type="ChEBI" id="CHEBI:456216"/>
        <dbReference type="EC" id="2.7.11.1"/>
    </reaction>
</comment>
<evidence type="ECO:0000256" key="5">
    <source>
        <dbReference type="ARBA" id="ARBA00022553"/>
    </source>
</evidence>
<organism evidence="18 19">
    <name type="scientific">Prunus armeniaca</name>
    <name type="common">Apricot</name>
    <name type="synonym">Armeniaca vulgaris</name>
    <dbReference type="NCBI Taxonomy" id="36596"/>
    <lineage>
        <taxon>Eukaryota</taxon>
        <taxon>Viridiplantae</taxon>
        <taxon>Streptophyta</taxon>
        <taxon>Embryophyta</taxon>
        <taxon>Tracheophyta</taxon>
        <taxon>Spermatophyta</taxon>
        <taxon>Magnoliopsida</taxon>
        <taxon>eudicotyledons</taxon>
        <taxon>Gunneridae</taxon>
        <taxon>Pentapetalae</taxon>
        <taxon>rosids</taxon>
        <taxon>fabids</taxon>
        <taxon>Rosales</taxon>
        <taxon>Rosaceae</taxon>
        <taxon>Amygdaloideae</taxon>
        <taxon>Amygdaleae</taxon>
        <taxon>Prunus</taxon>
    </lineage>
</organism>
<dbReference type="InterPro" id="IPR011992">
    <property type="entry name" value="EF-hand-dom_pair"/>
</dbReference>
<dbReference type="Gene3D" id="1.10.238.10">
    <property type="entry name" value="EF-hand"/>
    <property type="match status" value="1"/>
</dbReference>
<keyword evidence="7" id="KW-0519">Myristate</keyword>
<dbReference type="CDD" id="cd05117">
    <property type="entry name" value="STKc_CAMK"/>
    <property type="match status" value="1"/>
</dbReference>
<dbReference type="Pfam" id="PF00069">
    <property type="entry name" value="Pkinase"/>
    <property type="match status" value="1"/>
</dbReference>
<dbReference type="FunFam" id="1.10.238.10:FF:000085">
    <property type="entry name" value="CDPK-related kinase 1"/>
    <property type="match status" value="1"/>
</dbReference>
<comment type="subcellular location">
    <subcellularLocation>
        <location evidence="1">Membrane</location>
        <topology evidence="1">Lipid-anchor</topology>
        <orientation evidence="1">Cytoplasmic side</orientation>
    </subcellularLocation>
</comment>
<dbReference type="FunFam" id="3.30.200.20:FF:000101">
    <property type="entry name" value="CDPK-related kinase 1"/>
    <property type="match status" value="1"/>
</dbReference>
<dbReference type="GO" id="GO:0005524">
    <property type="term" value="F:ATP binding"/>
    <property type="evidence" value="ECO:0007669"/>
    <property type="project" value="UniProtKB-UniRule"/>
</dbReference>
<sequence>MGQCYGKTIPTTENEPNATTVTTVATTVTTITTSVHQPQSTPQNGVVSVKNTPARSSNPSPWPSPYPHGVSASPLPAGVSPSPARSSTPGRFFRRRFAPPSPAKHIKASLAKRFGKPKESPIPEEHGVEPEQLLDKSFGYGKNFGAKYELGKEVGRGHFGHTCSGRGKKGELKDQPVAVKIISKAKMTTAISIEDVRREVKILKALSGHKHLVKFYDACEDANNVYIVMELCEGGELLDRILSRGGRYAEEDAKHIVVQILSVVAFCHLQGVVHRDLKPEVSIFNLYVLHAKYFLSLSCLTEFPFASRSEDADMKLIDFGLSDFIRPEERLNDIVGSAYYVAPEVLHRSYSLEGDIWSIGVITYILLCGSRPFWARTESGIFRAVLRADPSFDDLPWPSMSLEAKDFVRRLLNKDYRKRMTAVQALAHPWLRNDSRPLPLDILIYKLVKSYLHATPFKRATLKSLSKALTEDELIYLRAQFMLLEPDNDERVSLLNFKTALQRNSTEAMRESRVVDILNAMEPLAYRAMDFEEFCAAAISTHQLEALEGWEQIASTAFEHFEREGNRVISIEELARELNLGPSAYSVLRDWIRNADGKLSFLGYTKFLHGVTKSYDFGGDGVAFGGAGAGVAFGGDGTGVAFLVRALLLQQHLEEVVVELAEHSRGTIIISFYNGLTAIFRNGNLPYPKRYENLTVARSWSSAVSSNALLKLARVRVSPWGAFGWRG</sequence>
<protein>
    <recommendedName>
        <fullName evidence="3">non-specific serine/threonine protein kinase</fullName>
        <ecNumber evidence="3">2.7.11.1</ecNumber>
    </recommendedName>
</protein>
<gene>
    <name evidence="18" type="ORF">ORAREDHAP_LOCUS15961</name>
</gene>
<dbReference type="InterPro" id="IPR017441">
    <property type="entry name" value="Protein_kinase_ATP_BS"/>
</dbReference>
<feature type="binding site" evidence="15">
    <location>
        <position position="180"/>
    </location>
    <ligand>
        <name>ATP</name>
        <dbReference type="ChEBI" id="CHEBI:30616"/>
    </ligand>
</feature>
<reference evidence="19" key="1">
    <citation type="journal article" date="2020" name="Genome Biol.">
        <title>Gamete binning: chromosome-level and haplotype-resolved genome assembly enabled by high-throughput single-cell sequencing of gamete genomes.</title>
        <authorList>
            <person name="Campoy J.A."/>
            <person name="Sun H."/>
            <person name="Goel M."/>
            <person name="Jiao W.-B."/>
            <person name="Folz-Donahue K."/>
            <person name="Wang N."/>
            <person name="Rubio M."/>
            <person name="Liu C."/>
            <person name="Kukat C."/>
            <person name="Ruiz D."/>
            <person name="Huettel B."/>
            <person name="Schneeberger K."/>
        </authorList>
    </citation>
    <scope>NUCLEOTIDE SEQUENCE [LARGE SCALE GENOMIC DNA]</scope>
    <source>
        <strain evidence="19">cv. Rojo Pasion</strain>
    </source>
</reference>
<evidence type="ECO:0000256" key="9">
    <source>
        <dbReference type="ARBA" id="ARBA00022741"/>
    </source>
</evidence>
<evidence type="ECO:0000256" key="4">
    <source>
        <dbReference type="ARBA" id="ARBA00022527"/>
    </source>
</evidence>
<evidence type="ECO:0000256" key="14">
    <source>
        <dbReference type="ARBA" id="ARBA00048679"/>
    </source>
</evidence>
<dbReference type="Gene3D" id="1.10.510.10">
    <property type="entry name" value="Transferase(Phosphotransferase) domain 1"/>
    <property type="match status" value="1"/>
</dbReference>
<evidence type="ECO:0000256" key="3">
    <source>
        <dbReference type="ARBA" id="ARBA00012513"/>
    </source>
</evidence>
<comment type="catalytic activity">
    <reaction evidence="14">
        <text>L-seryl-[protein] + ATP = O-phospho-L-seryl-[protein] + ADP + H(+)</text>
        <dbReference type="Rhea" id="RHEA:17989"/>
        <dbReference type="Rhea" id="RHEA-COMP:9863"/>
        <dbReference type="Rhea" id="RHEA-COMP:11604"/>
        <dbReference type="ChEBI" id="CHEBI:15378"/>
        <dbReference type="ChEBI" id="CHEBI:29999"/>
        <dbReference type="ChEBI" id="CHEBI:30616"/>
        <dbReference type="ChEBI" id="CHEBI:83421"/>
        <dbReference type="ChEBI" id="CHEBI:456216"/>
        <dbReference type="EC" id="2.7.11.1"/>
    </reaction>
</comment>
<dbReference type="InterPro" id="IPR050205">
    <property type="entry name" value="CDPK_Ser/Thr_kinases"/>
</dbReference>
<dbReference type="GO" id="GO:0004674">
    <property type="term" value="F:protein serine/threonine kinase activity"/>
    <property type="evidence" value="ECO:0007669"/>
    <property type="project" value="UniProtKB-KW"/>
</dbReference>
<dbReference type="PANTHER" id="PTHR24349">
    <property type="entry name" value="SERINE/THREONINE-PROTEIN KINASE"/>
    <property type="match status" value="1"/>
</dbReference>
<dbReference type="PROSITE" id="PS00107">
    <property type="entry name" value="PROTEIN_KINASE_ATP"/>
    <property type="match status" value="1"/>
</dbReference>
<evidence type="ECO:0000256" key="12">
    <source>
        <dbReference type="ARBA" id="ARBA00023288"/>
    </source>
</evidence>
<evidence type="ECO:0000256" key="16">
    <source>
        <dbReference type="SAM" id="MobiDB-lite"/>
    </source>
</evidence>
<dbReference type="EC" id="2.7.11.1" evidence="3"/>
<dbReference type="PROSITE" id="PS50011">
    <property type="entry name" value="PROTEIN_KINASE_DOM"/>
    <property type="match status" value="1"/>
</dbReference>
<feature type="domain" description="Protein kinase" evidence="17">
    <location>
        <begin position="148"/>
        <end position="431"/>
    </location>
</feature>
<dbReference type="Gene3D" id="3.30.200.20">
    <property type="entry name" value="Phosphorylase Kinase, domain 1"/>
    <property type="match status" value="1"/>
</dbReference>
<dbReference type="AlphaFoldDB" id="A0A6J5WK25"/>
<keyword evidence="5" id="KW-0597">Phosphoprotein</keyword>
<evidence type="ECO:0000256" key="13">
    <source>
        <dbReference type="ARBA" id="ARBA00047899"/>
    </source>
</evidence>
<evidence type="ECO:0000313" key="19">
    <source>
        <dbReference type="Proteomes" id="UP000507245"/>
    </source>
</evidence>
<evidence type="ECO:0000256" key="10">
    <source>
        <dbReference type="ARBA" id="ARBA00022777"/>
    </source>
</evidence>
<keyword evidence="8" id="KW-0677">Repeat</keyword>
<evidence type="ECO:0000256" key="7">
    <source>
        <dbReference type="ARBA" id="ARBA00022707"/>
    </source>
</evidence>
<evidence type="ECO:0000256" key="15">
    <source>
        <dbReference type="PROSITE-ProRule" id="PRU10141"/>
    </source>
</evidence>
<dbReference type="EMBL" id="CAEKKB010000002">
    <property type="protein sequence ID" value="CAB4300711.1"/>
    <property type="molecule type" value="Genomic_DNA"/>
</dbReference>
<keyword evidence="19" id="KW-1185">Reference proteome</keyword>
<keyword evidence="9 15" id="KW-0547">Nucleotide-binding</keyword>
<evidence type="ECO:0000256" key="11">
    <source>
        <dbReference type="ARBA" id="ARBA00022840"/>
    </source>
</evidence>
<evidence type="ECO:0000256" key="6">
    <source>
        <dbReference type="ARBA" id="ARBA00022679"/>
    </source>
</evidence>
<dbReference type="InterPro" id="IPR000719">
    <property type="entry name" value="Prot_kinase_dom"/>
</dbReference>
<dbReference type="FunFam" id="1.10.510.10:FF:002731">
    <property type="match status" value="1"/>
</dbReference>
<dbReference type="OrthoDB" id="40902at2759"/>
<keyword evidence="10" id="KW-0418">Kinase</keyword>
<dbReference type="SUPFAM" id="SSF56112">
    <property type="entry name" value="Protein kinase-like (PK-like)"/>
    <property type="match status" value="1"/>
</dbReference>
<dbReference type="FunFam" id="1.10.510.10:FF:001294">
    <property type="entry name" value="CDPK-related kinase 3"/>
    <property type="match status" value="1"/>
</dbReference>
<keyword evidence="12" id="KW-0449">Lipoprotein</keyword>
<dbReference type="InterPro" id="IPR011009">
    <property type="entry name" value="Kinase-like_dom_sf"/>
</dbReference>
<feature type="region of interest" description="Disordered" evidence="16">
    <location>
        <begin position="33"/>
        <end position="88"/>
    </location>
</feature>
<evidence type="ECO:0000256" key="1">
    <source>
        <dbReference type="ARBA" id="ARBA00004423"/>
    </source>
</evidence>